<keyword evidence="4" id="KW-1185">Reference proteome</keyword>
<dbReference type="InterPro" id="IPR027417">
    <property type="entry name" value="P-loop_NTPase"/>
</dbReference>
<evidence type="ECO:0000313" key="3">
    <source>
        <dbReference type="EMBL" id="KAF9493448.1"/>
    </source>
</evidence>
<reference evidence="3" key="1">
    <citation type="submission" date="2020-11" db="EMBL/GenBank/DDBJ databases">
        <authorList>
            <consortium name="DOE Joint Genome Institute"/>
            <person name="Ahrendt S."/>
            <person name="Riley R."/>
            <person name="Andreopoulos W."/>
            <person name="Labutti K."/>
            <person name="Pangilinan J."/>
            <person name="Ruiz-Duenas F.J."/>
            <person name="Barrasa J.M."/>
            <person name="Sanchez-Garcia M."/>
            <person name="Camarero S."/>
            <person name="Miyauchi S."/>
            <person name="Serrano A."/>
            <person name="Linde D."/>
            <person name="Babiker R."/>
            <person name="Drula E."/>
            <person name="Ayuso-Fernandez I."/>
            <person name="Pacheco R."/>
            <person name="Padilla G."/>
            <person name="Ferreira P."/>
            <person name="Barriuso J."/>
            <person name="Kellner H."/>
            <person name="Castanera R."/>
            <person name="Alfaro M."/>
            <person name="Ramirez L."/>
            <person name="Pisabarro A.G."/>
            <person name="Kuo A."/>
            <person name="Tritt A."/>
            <person name="Lipzen A."/>
            <person name="He G."/>
            <person name="Yan M."/>
            <person name="Ng V."/>
            <person name="Cullen D."/>
            <person name="Martin F."/>
            <person name="Rosso M.-N."/>
            <person name="Henrissat B."/>
            <person name="Hibbett D."/>
            <person name="Martinez A.T."/>
            <person name="Grigoriev I.V."/>
        </authorList>
    </citation>
    <scope>NUCLEOTIDE SEQUENCE</scope>
    <source>
        <strain evidence="3">ATCC 90797</strain>
    </source>
</reference>
<organism evidence="3 4">
    <name type="scientific">Pleurotus eryngii</name>
    <name type="common">Boletus of the steppes</name>
    <dbReference type="NCBI Taxonomy" id="5323"/>
    <lineage>
        <taxon>Eukaryota</taxon>
        <taxon>Fungi</taxon>
        <taxon>Dikarya</taxon>
        <taxon>Basidiomycota</taxon>
        <taxon>Agaricomycotina</taxon>
        <taxon>Agaricomycetes</taxon>
        <taxon>Agaricomycetidae</taxon>
        <taxon>Agaricales</taxon>
        <taxon>Pleurotineae</taxon>
        <taxon>Pleurotaceae</taxon>
        <taxon>Pleurotus</taxon>
    </lineage>
</organism>
<comment type="caution">
    <text evidence="3">The sequence shown here is derived from an EMBL/GenBank/DDBJ whole genome shotgun (WGS) entry which is preliminary data.</text>
</comment>
<dbReference type="PROSITE" id="PS51192">
    <property type="entry name" value="HELICASE_ATP_BIND_1"/>
    <property type="match status" value="1"/>
</dbReference>
<dbReference type="GO" id="GO:0003676">
    <property type="term" value="F:nucleic acid binding"/>
    <property type="evidence" value="ECO:0007669"/>
    <property type="project" value="InterPro"/>
</dbReference>
<dbReference type="Pfam" id="PF00270">
    <property type="entry name" value="DEAD"/>
    <property type="match status" value="1"/>
</dbReference>
<dbReference type="PANTHER" id="PTHR13710:SF149">
    <property type="entry name" value="ATP-DEPENDENT DNA HELICASE TLH2"/>
    <property type="match status" value="1"/>
</dbReference>
<dbReference type="PANTHER" id="PTHR13710">
    <property type="entry name" value="DNA HELICASE RECQ FAMILY MEMBER"/>
    <property type="match status" value="1"/>
</dbReference>
<dbReference type="GO" id="GO:0005737">
    <property type="term" value="C:cytoplasm"/>
    <property type="evidence" value="ECO:0007669"/>
    <property type="project" value="TreeGrafter"/>
</dbReference>
<dbReference type="GO" id="GO:0016787">
    <property type="term" value="F:hydrolase activity"/>
    <property type="evidence" value="ECO:0007669"/>
    <property type="project" value="UniProtKB-KW"/>
</dbReference>
<dbReference type="AlphaFoldDB" id="A0A9P6DEP1"/>
<name>A0A9P6DEP1_PLEER</name>
<dbReference type="SUPFAM" id="SSF52540">
    <property type="entry name" value="P-loop containing nucleoside triphosphate hydrolases"/>
    <property type="match status" value="1"/>
</dbReference>
<gene>
    <name evidence="3" type="ORF">BDN71DRAFT_1569644</name>
</gene>
<dbReference type="InterPro" id="IPR011545">
    <property type="entry name" value="DEAD/DEAH_box_helicase_dom"/>
</dbReference>
<dbReference type="OrthoDB" id="10261556at2759"/>
<dbReference type="SMART" id="SM00487">
    <property type="entry name" value="DEXDc"/>
    <property type="match status" value="1"/>
</dbReference>
<sequence length="225" mass="25551">MTMSAPHSTPAAAAFKFPNESLLTNEDIRTTTISRSRKRPCQFQIDFCRAQLQRKNTISISPTGSGKTLTFLMPLFFSDQGITIVITALNVLGTQFVTEAGEYGIPAISDIKALKYKLVIFNREILMKRGRCCEKQLWTSKSFTSRLLAMVFDEAHCILKWGSSFRPEYMQVTNILHFLPSLPIYLLSATMPPSMIHTLADHFRFAKDHLLFQRSNDRTDIHLAV</sequence>
<evidence type="ECO:0000313" key="4">
    <source>
        <dbReference type="Proteomes" id="UP000807025"/>
    </source>
</evidence>
<dbReference type="GO" id="GO:0000724">
    <property type="term" value="P:double-strand break repair via homologous recombination"/>
    <property type="evidence" value="ECO:0007669"/>
    <property type="project" value="TreeGrafter"/>
</dbReference>
<evidence type="ECO:0000256" key="1">
    <source>
        <dbReference type="ARBA" id="ARBA00005446"/>
    </source>
</evidence>
<dbReference type="Proteomes" id="UP000807025">
    <property type="component" value="Unassembled WGS sequence"/>
</dbReference>
<comment type="similarity">
    <text evidence="1">Belongs to the helicase family. RecQ subfamily.</text>
</comment>
<dbReference type="GO" id="GO:0005694">
    <property type="term" value="C:chromosome"/>
    <property type="evidence" value="ECO:0007669"/>
    <property type="project" value="TreeGrafter"/>
</dbReference>
<dbReference type="EMBL" id="MU154585">
    <property type="protein sequence ID" value="KAF9493448.1"/>
    <property type="molecule type" value="Genomic_DNA"/>
</dbReference>
<proteinExistence type="inferred from homology"/>
<dbReference type="GO" id="GO:0005634">
    <property type="term" value="C:nucleus"/>
    <property type="evidence" value="ECO:0007669"/>
    <property type="project" value="TreeGrafter"/>
</dbReference>
<protein>
    <submittedName>
        <fullName evidence="3">P-loop containing nucleoside triphosphate hydrolase protein</fullName>
    </submittedName>
</protein>
<dbReference type="Gene3D" id="3.40.50.300">
    <property type="entry name" value="P-loop containing nucleotide triphosphate hydrolases"/>
    <property type="match status" value="1"/>
</dbReference>
<dbReference type="GO" id="GO:0043138">
    <property type="term" value="F:3'-5' DNA helicase activity"/>
    <property type="evidence" value="ECO:0007669"/>
    <property type="project" value="TreeGrafter"/>
</dbReference>
<feature type="domain" description="Helicase ATP-binding" evidence="2">
    <location>
        <begin position="48"/>
        <end position="209"/>
    </location>
</feature>
<keyword evidence="3" id="KW-0378">Hydrolase</keyword>
<dbReference type="GO" id="GO:0009378">
    <property type="term" value="F:four-way junction helicase activity"/>
    <property type="evidence" value="ECO:0007669"/>
    <property type="project" value="TreeGrafter"/>
</dbReference>
<dbReference type="GO" id="GO:0005524">
    <property type="term" value="F:ATP binding"/>
    <property type="evidence" value="ECO:0007669"/>
    <property type="project" value="InterPro"/>
</dbReference>
<accession>A0A9P6DEP1</accession>
<dbReference type="InterPro" id="IPR014001">
    <property type="entry name" value="Helicase_ATP-bd"/>
</dbReference>
<evidence type="ECO:0000259" key="2">
    <source>
        <dbReference type="PROSITE" id="PS51192"/>
    </source>
</evidence>